<evidence type="ECO:0000313" key="9">
    <source>
        <dbReference type="Proteomes" id="UP000756132"/>
    </source>
</evidence>
<dbReference type="SMART" id="SM00720">
    <property type="entry name" value="calpain_III"/>
    <property type="match status" value="1"/>
</dbReference>
<comment type="similarity">
    <text evidence="1">Belongs to the peptidase C2 family. PalB/RIM13 subfamily.</text>
</comment>
<dbReference type="InterPro" id="IPR036213">
    <property type="entry name" value="Calpain_III_sf"/>
</dbReference>
<protein>
    <submittedName>
        <fullName evidence="8">Calpain-like protease palB</fullName>
    </submittedName>
</protein>
<sequence length="912" mass="102465">MSAPSRDLEELRQDAERLATQPPQCSSRDEALEVAIKAAETAFSALRLVKDPIEKAKYTARAKALMQEAEAIKQSKDWREAIAPTSQPRGEAAFDPSQIRLLKEPVNSRALPTSEQIIILRAGFLNGEKFPEWSGAPSPSEFEHKDGEELFLDDSSELPLSDFQLDVLDDWKRPIEALPPPSWFPGDRTNLGPSMNFFRDIDLVQDAATDCSVVASLCAGVARGKRGHPRMMQAFLYPYDVNSGKPYLSKNGKYVVRMNFNGCFRKVVIDDRLPTSSTERVIHVVDRNNPGLLWPALLEKAYLKVRGGYDFPGSNSGTDLWILTGWIPEQVFLQADDLEPDRFWKRMLNGFFYGDTLITLGTGKMSSKTERALGLAGEHDYAVLDLKEIDGQRLMLIKNPWIEGTSWRGRFKNTTRGKSNTQVQPGDSPLIQLEDDPEPVDSPRDLLNVDDQLTPGTFWMDLDNVLQHFESIYLNWNTGLFSHRQDIHFAWDLSEPADGGVGKTRGPYASLQHNPQFTVTASKKGDIWILLWRHFHNSVPDTATADEIESGRHFIDLNGHISLIAFASGGKRVMLPERHLQKGWFVDSPQTLLKLEGCEPNKVYTIVPLEQELPATKHSFTISAFSDSSVAVSQATPRYAYAIEALGMWTKDSAGGNAQTMTYCDNPQYSLLVAQKTSVSLLLEACNPQLNVHVKLLHSNGKRVFCIRNKDIIVDSRDYRPGCCLAETEELDAGQYTIICSTFEPQQLGNFSLRIESNQPTQARLLPREGAGRIRTELSTVAFKNGENKVAAPLHPKRLVNFYAIARYMDNTRFRMSNHSHVRLSIECGRGPTRRMVIASNGGDFSDSAGSIRTEPIDLSYNEIRRFGHGDCWIVLDRMSVSSDNQEERFRIEIFADQPDAIDCGVWRAWDD</sequence>
<dbReference type="Proteomes" id="UP000756132">
    <property type="component" value="Chromosome 11"/>
</dbReference>
<dbReference type="OMA" id="GDYRRGC"/>
<feature type="compositionally biased region" description="Basic and acidic residues" evidence="6">
    <location>
        <begin position="1"/>
        <end position="17"/>
    </location>
</feature>
<dbReference type="EMBL" id="CP090173">
    <property type="protein sequence ID" value="UJO23508.1"/>
    <property type="molecule type" value="Genomic_DNA"/>
</dbReference>
<evidence type="ECO:0000256" key="3">
    <source>
        <dbReference type="ARBA" id="ARBA00022801"/>
    </source>
</evidence>
<evidence type="ECO:0000256" key="6">
    <source>
        <dbReference type="SAM" id="MobiDB-lite"/>
    </source>
</evidence>
<dbReference type="AlphaFoldDB" id="A0A9Q8PJA8"/>
<dbReference type="InterPro" id="IPR001300">
    <property type="entry name" value="Peptidase_C2_calpain_cat"/>
</dbReference>
<dbReference type="Gene3D" id="3.90.70.10">
    <property type="entry name" value="Cysteine proteinases"/>
    <property type="match status" value="1"/>
</dbReference>
<dbReference type="InterPro" id="IPR038765">
    <property type="entry name" value="Papain-like_cys_pep_sf"/>
</dbReference>
<dbReference type="GeneID" id="71992591"/>
<dbReference type="PANTHER" id="PTHR46143">
    <property type="entry name" value="CALPAIN-7"/>
    <property type="match status" value="1"/>
</dbReference>
<dbReference type="RefSeq" id="XP_047767874.1">
    <property type="nucleotide sequence ID" value="XM_047911861.1"/>
</dbReference>
<dbReference type="InterPro" id="IPR022683">
    <property type="entry name" value="Calpain_III"/>
</dbReference>
<dbReference type="Pfam" id="PF00648">
    <property type="entry name" value="Peptidase_C2"/>
    <property type="match status" value="1"/>
</dbReference>
<dbReference type="GO" id="GO:0006508">
    <property type="term" value="P:proteolysis"/>
    <property type="evidence" value="ECO:0007669"/>
    <property type="project" value="UniProtKB-KW"/>
</dbReference>
<dbReference type="SUPFAM" id="SSF54001">
    <property type="entry name" value="Cysteine proteinases"/>
    <property type="match status" value="1"/>
</dbReference>
<proteinExistence type="inferred from homology"/>
<dbReference type="GO" id="GO:0004198">
    <property type="term" value="F:calcium-dependent cysteine-type endopeptidase activity"/>
    <property type="evidence" value="ECO:0007669"/>
    <property type="project" value="InterPro"/>
</dbReference>
<evidence type="ECO:0000259" key="7">
    <source>
        <dbReference type="PROSITE" id="PS50203"/>
    </source>
</evidence>
<evidence type="ECO:0000313" key="8">
    <source>
        <dbReference type="EMBL" id="UJO23508.1"/>
    </source>
</evidence>
<gene>
    <name evidence="8" type="ORF">CLAFUR5_12713</name>
</gene>
<feature type="compositionally biased region" description="Polar residues" evidence="6">
    <location>
        <begin position="416"/>
        <end position="425"/>
    </location>
</feature>
<dbReference type="PROSITE" id="PS50203">
    <property type="entry name" value="CALPAIN_CAT"/>
    <property type="match status" value="1"/>
</dbReference>
<dbReference type="InterPro" id="IPR051297">
    <property type="entry name" value="PalB/RIM13"/>
</dbReference>
<name>A0A9Q8PJA8_PASFU</name>
<dbReference type="KEGG" id="ffu:CLAFUR5_12713"/>
<feature type="active site" evidence="5">
    <location>
        <position position="379"/>
    </location>
</feature>
<feature type="domain" description="Calpain catalytic" evidence="7">
    <location>
        <begin position="171"/>
        <end position="478"/>
    </location>
</feature>
<feature type="active site" evidence="5">
    <location>
        <position position="399"/>
    </location>
</feature>
<keyword evidence="3 5" id="KW-0378">Hydrolase</keyword>
<dbReference type="PANTHER" id="PTHR46143:SF1">
    <property type="entry name" value="CALPAIN-7"/>
    <property type="match status" value="1"/>
</dbReference>
<reference evidence="8" key="1">
    <citation type="submission" date="2021-12" db="EMBL/GenBank/DDBJ databases">
        <authorList>
            <person name="Zaccaron A."/>
            <person name="Stergiopoulos I."/>
        </authorList>
    </citation>
    <scope>NUCLEOTIDE SEQUENCE</scope>
    <source>
        <strain evidence="8">Race5_Kim</strain>
    </source>
</reference>
<evidence type="ECO:0000256" key="4">
    <source>
        <dbReference type="ARBA" id="ARBA00022807"/>
    </source>
</evidence>
<evidence type="ECO:0000256" key="5">
    <source>
        <dbReference type="PROSITE-ProRule" id="PRU00239"/>
    </source>
</evidence>
<dbReference type="Pfam" id="PF25435">
    <property type="entry name" value="PalB_C"/>
    <property type="match status" value="1"/>
</dbReference>
<dbReference type="OrthoDB" id="167576at2759"/>
<keyword evidence="9" id="KW-1185">Reference proteome</keyword>
<accession>A0A9Q8PJA8</accession>
<feature type="region of interest" description="Disordered" evidence="6">
    <location>
        <begin position="1"/>
        <end position="26"/>
    </location>
</feature>
<dbReference type="CDD" id="cd00044">
    <property type="entry name" value="CysPc"/>
    <property type="match status" value="1"/>
</dbReference>
<keyword evidence="2 5" id="KW-0645">Protease</keyword>
<reference evidence="8" key="2">
    <citation type="journal article" date="2022" name="Microb. Genom.">
        <title>A chromosome-scale genome assembly of the tomato pathogen Cladosporium fulvum reveals a compartmentalized genome architecture and the presence of a dispensable chromosome.</title>
        <authorList>
            <person name="Zaccaron A.Z."/>
            <person name="Chen L.H."/>
            <person name="Samaras A."/>
            <person name="Stergiopoulos I."/>
        </authorList>
    </citation>
    <scope>NUCLEOTIDE SEQUENCE</scope>
    <source>
        <strain evidence="8">Race5_Kim</strain>
    </source>
</reference>
<dbReference type="Gene3D" id="2.60.120.380">
    <property type="match status" value="1"/>
</dbReference>
<dbReference type="SUPFAM" id="SSF49758">
    <property type="entry name" value="Calpain large subunit, middle domain (domain III)"/>
    <property type="match status" value="2"/>
</dbReference>
<feature type="active site" evidence="5">
    <location>
        <position position="211"/>
    </location>
</feature>
<organism evidence="8 9">
    <name type="scientific">Passalora fulva</name>
    <name type="common">Tomato leaf mold</name>
    <name type="synonym">Cladosporium fulvum</name>
    <dbReference type="NCBI Taxonomy" id="5499"/>
    <lineage>
        <taxon>Eukaryota</taxon>
        <taxon>Fungi</taxon>
        <taxon>Dikarya</taxon>
        <taxon>Ascomycota</taxon>
        <taxon>Pezizomycotina</taxon>
        <taxon>Dothideomycetes</taxon>
        <taxon>Dothideomycetidae</taxon>
        <taxon>Mycosphaerellales</taxon>
        <taxon>Mycosphaerellaceae</taxon>
        <taxon>Fulvia</taxon>
    </lineage>
</organism>
<dbReference type="SMART" id="SM00230">
    <property type="entry name" value="CysPc"/>
    <property type="match status" value="1"/>
</dbReference>
<feature type="region of interest" description="Disordered" evidence="6">
    <location>
        <begin position="412"/>
        <end position="439"/>
    </location>
</feature>
<evidence type="ECO:0000256" key="1">
    <source>
        <dbReference type="ARBA" id="ARBA00010193"/>
    </source>
</evidence>
<evidence type="ECO:0000256" key="2">
    <source>
        <dbReference type="ARBA" id="ARBA00022670"/>
    </source>
</evidence>
<keyword evidence="4 5" id="KW-0788">Thiol protease</keyword>